<dbReference type="RefSeq" id="XP_019624811.1">
    <property type="nucleotide sequence ID" value="XM_019769252.1"/>
</dbReference>
<dbReference type="PANTHER" id="PTHR13477">
    <property type="entry name" value="MITOCHONDRIAL 39S RIBOSOMAL PROTEIN L49"/>
    <property type="match status" value="1"/>
</dbReference>
<dbReference type="GeneID" id="109470334"/>
<keyword evidence="5" id="KW-0687">Ribonucleoprotein</keyword>
<protein>
    <recommendedName>
        <fullName evidence="6">Large ribosomal subunit protein mL49</fullName>
    </recommendedName>
    <alternativeName>
        <fullName evidence="7">39S ribosomal protein L49, mitochondrial</fullName>
    </alternativeName>
</protein>
<dbReference type="GO" id="GO:0003735">
    <property type="term" value="F:structural constituent of ribosome"/>
    <property type="evidence" value="ECO:0007669"/>
    <property type="project" value="InterPro"/>
</dbReference>
<dbReference type="GO" id="GO:0005762">
    <property type="term" value="C:mitochondrial large ribosomal subunit"/>
    <property type="evidence" value="ECO:0007669"/>
    <property type="project" value="TreeGrafter"/>
</dbReference>
<organism evidence="8 9">
    <name type="scientific">Branchiostoma belcheri</name>
    <name type="common">Amphioxus</name>
    <dbReference type="NCBI Taxonomy" id="7741"/>
    <lineage>
        <taxon>Eukaryota</taxon>
        <taxon>Metazoa</taxon>
        <taxon>Chordata</taxon>
        <taxon>Cephalochordata</taxon>
        <taxon>Leptocardii</taxon>
        <taxon>Amphioxiformes</taxon>
        <taxon>Branchiostomatidae</taxon>
        <taxon>Branchiostoma</taxon>
    </lineage>
</organism>
<dbReference type="PANTHER" id="PTHR13477:SF0">
    <property type="entry name" value="LARGE RIBOSOMAL SUBUNIT PROTEIN ML49"/>
    <property type="match status" value="1"/>
</dbReference>
<comment type="similarity">
    <text evidence="2">Belongs to the mitochondrion-specific ribosomal protein mL49 family.</text>
</comment>
<comment type="subcellular location">
    <subcellularLocation>
        <location evidence="1">Mitochondrion</location>
    </subcellularLocation>
</comment>
<dbReference type="Gene3D" id="3.30.780.10">
    <property type="entry name" value="SUI1-like domain"/>
    <property type="match status" value="1"/>
</dbReference>
<dbReference type="Proteomes" id="UP000515135">
    <property type="component" value="Unplaced"/>
</dbReference>
<evidence type="ECO:0000256" key="5">
    <source>
        <dbReference type="ARBA" id="ARBA00023274"/>
    </source>
</evidence>
<keyword evidence="3" id="KW-0689">Ribosomal protein</keyword>
<dbReference type="AlphaFoldDB" id="A0A6P4Z5D5"/>
<dbReference type="KEGG" id="bbel:109470334"/>
<dbReference type="OrthoDB" id="19439at2759"/>
<proteinExistence type="inferred from homology"/>
<gene>
    <name evidence="9" type="primary">LOC109470334</name>
</gene>
<name>A0A6P4Z5D5_BRABE</name>
<dbReference type="GO" id="GO:0006412">
    <property type="term" value="P:translation"/>
    <property type="evidence" value="ECO:0007669"/>
    <property type="project" value="InterPro"/>
</dbReference>
<evidence type="ECO:0000256" key="7">
    <source>
        <dbReference type="ARBA" id="ARBA00035545"/>
    </source>
</evidence>
<evidence type="ECO:0000256" key="1">
    <source>
        <dbReference type="ARBA" id="ARBA00004173"/>
    </source>
</evidence>
<dbReference type="InterPro" id="IPR007740">
    <property type="entry name" value="Ribosomal_mL49"/>
</dbReference>
<evidence type="ECO:0000313" key="8">
    <source>
        <dbReference type="Proteomes" id="UP000515135"/>
    </source>
</evidence>
<sequence length="188" mass="21421">MAAPFRKFCLHMSVRLSPGFQAGRCTTPRVSACLCSQQATSPSPENSRTDPLKPAQPEFIESKADFKWVERLMPRYQIPPVPEHPHYPTPSGWVPPTDPPPDLPYSVRRTRFSQIPVYEKFNKDGSRKQTIIAHIEGDIWALEKELEEFLPAVIGRNPAMQVNEVTRKVVIKGLVTEEVKKWLLEKGF</sequence>
<dbReference type="FunFam" id="3.30.780.10:FF:000009">
    <property type="entry name" value="39S ribosomal protein L49, mitochondrial"/>
    <property type="match status" value="1"/>
</dbReference>
<keyword evidence="4" id="KW-0496">Mitochondrion</keyword>
<evidence type="ECO:0000256" key="4">
    <source>
        <dbReference type="ARBA" id="ARBA00023128"/>
    </source>
</evidence>
<accession>A0A6P4Z5D5</accession>
<evidence type="ECO:0000256" key="3">
    <source>
        <dbReference type="ARBA" id="ARBA00022980"/>
    </source>
</evidence>
<evidence type="ECO:0000256" key="6">
    <source>
        <dbReference type="ARBA" id="ARBA00035191"/>
    </source>
</evidence>
<evidence type="ECO:0000256" key="2">
    <source>
        <dbReference type="ARBA" id="ARBA00005677"/>
    </source>
</evidence>
<keyword evidence="8" id="KW-1185">Reference proteome</keyword>
<evidence type="ECO:0000313" key="9">
    <source>
        <dbReference type="RefSeq" id="XP_019624811.1"/>
    </source>
</evidence>
<dbReference type="Pfam" id="PF05046">
    <property type="entry name" value="Img2"/>
    <property type="match status" value="1"/>
</dbReference>
<reference evidence="9" key="1">
    <citation type="submission" date="2025-08" db="UniProtKB">
        <authorList>
            <consortium name="RefSeq"/>
        </authorList>
    </citation>
    <scope>IDENTIFICATION</scope>
    <source>
        <tissue evidence="9">Gonad</tissue>
    </source>
</reference>